<dbReference type="AlphaFoldDB" id="A0A398CM08"/>
<dbReference type="GO" id="GO:0016798">
    <property type="term" value="F:hydrolase activity, acting on glycosyl bonds"/>
    <property type="evidence" value="ECO:0007669"/>
    <property type="project" value="UniProtKB-KW"/>
</dbReference>
<comment type="caution">
    <text evidence="9">The sequence shown here is derived from an EMBL/GenBank/DDBJ whole genome shotgun (WGS) entry which is preliminary data.</text>
</comment>
<gene>
    <name evidence="9" type="ORF">D3H35_12535</name>
</gene>
<evidence type="ECO:0000256" key="1">
    <source>
        <dbReference type="ARBA" id="ARBA00022729"/>
    </source>
</evidence>
<dbReference type="InterPro" id="IPR002044">
    <property type="entry name" value="CBM20"/>
</dbReference>
<dbReference type="SUPFAM" id="SSF49452">
    <property type="entry name" value="Starch-binding domain-like"/>
    <property type="match status" value="1"/>
</dbReference>
<dbReference type="GO" id="GO:0000272">
    <property type="term" value="P:polysaccharide catabolic process"/>
    <property type="evidence" value="ECO:0007669"/>
    <property type="project" value="UniProtKB-KW"/>
</dbReference>
<accession>A0A398CM08</accession>
<evidence type="ECO:0000259" key="7">
    <source>
        <dbReference type="PROSITE" id="PS50853"/>
    </source>
</evidence>
<dbReference type="InterPro" id="IPR003961">
    <property type="entry name" value="FN3_dom"/>
</dbReference>
<evidence type="ECO:0000256" key="6">
    <source>
        <dbReference type="SAM" id="MobiDB-lite"/>
    </source>
</evidence>
<keyword evidence="3" id="KW-0119">Carbohydrate metabolism</keyword>
<dbReference type="SUPFAM" id="SSF49265">
    <property type="entry name" value="Fibronectin type III"/>
    <property type="match status" value="1"/>
</dbReference>
<evidence type="ECO:0000259" key="8">
    <source>
        <dbReference type="PROSITE" id="PS51166"/>
    </source>
</evidence>
<dbReference type="GO" id="GO:2001070">
    <property type="term" value="F:starch binding"/>
    <property type="evidence" value="ECO:0007669"/>
    <property type="project" value="InterPro"/>
</dbReference>
<dbReference type="Pfam" id="PF03423">
    <property type="entry name" value="CBM_25"/>
    <property type="match status" value="2"/>
</dbReference>
<evidence type="ECO:0000256" key="4">
    <source>
        <dbReference type="ARBA" id="ARBA00023295"/>
    </source>
</evidence>
<evidence type="ECO:0000256" key="5">
    <source>
        <dbReference type="ARBA" id="ARBA00023326"/>
    </source>
</evidence>
<dbReference type="Pfam" id="PF00041">
    <property type="entry name" value="fn3"/>
    <property type="match status" value="1"/>
</dbReference>
<evidence type="ECO:0000256" key="2">
    <source>
        <dbReference type="ARBA" id="ARBA00022801"/>
    </source>
</evidence>
<dbReference type="InterPro" id="IPR036116">
    <property type="entry name" value="FN3_sf"/>
</dbReference>
<feature type="domain" description="CBM20" evidence="8">
    <location>
        <begin position="291"/>
        <end position="397"/>
    </location>
</feature>
<dbReference type="CDD" id="cd00063">
    <property type="entry name" value="FN3"/>
    <property type="match status" value="1"/>
</dbReference>
<feature type="domain" description="Fibronectin type-III" evidence="7">
    <location>
        <begin position="112"/>
        <end position="200"/>
    </location>
</feature>
<dbReference type="InterPro" id="IPR005085">
    <property type="entry name" value="CBM25"/>
</dbReference>
<dbReference type="OrthoDB" id="9805159at2"/>
<keyword evidence="2" id="KW-0378">Hydrolase</keyword>
<reference evidence="9 10" key="1">
    <citation type="submission" date="2018-09" db="EMBL/GenBank/DDBJ databases">
        <title>Cohnella cavernae sp. nov., isolated from a karst cave.</title>
        <authorList>
            <person name="Zhu H."/>
        </authorList>
    </citation>
    <scope>NUCLEOTIDE SEQUENCE [LARGE SCALE GENOMIC DNA]</scope>
    <source>
        <strain evidence="9 10">K2E09-144</strain>
    </source>
</reference>
<evidence type="ECO:0000313" key="9">
    <source>
        <dbReference type="EMBL" id="RIE03475.1"/>
    </source>
</evidence>
<evidence type="ECO:0000313" key="10">
    <source>
        <dbReference type="Proteomes" id="UP000266340"/>
    </source>
</evidence>
<keyword evidence="10" id="KW-1185">Reference proteome</keyword>
<dbReference type="PROSITE" id="PS50853">
    <property type="entry name" value="FN3"/>
    <property type="match status" value="1"/>
</dbReference>
<evidence type="ECO:0008006" key="11">
    <source>
        <dbReference type="Google" id="ProtNLM"/>
    </source>
</evidence>
<protein>
    <recommendedName>
        <fullName evidence="11">Alpha-amylase</fullName>
    </recommendedName>
</protein>
<feature type="compositionally biased region" description="Polar residues" evidence="6">
    <location>
        <begin position="116"/>
        <end position="126"/>
    </location>
</feature>
<dbReference type="Gene3D" id="2.60.40.10">
    <property type="entry name" value="Immunoglobulins"/>
    <property type="match status" value="4"/>
</dbReference>
<dbReference type="Proteomes" id="UP000266340">
    <property type="component" value="Unassembled WGS sequence"/>
</dbReference>
<dbReference type="FunFam" id="2.60.40.10:FF:001114">
    <property type="entry name" value="Chitinase A1"/>
    <property type="match status" value="1"/>
</dbReference>
<dbReference type="EMBL" id="QXJM01000037">
    <property type="protein sequence ID" value="RIE03475.1"/>
    <property type="molecule type" value="Genomic_DNA"/>
</dbReference>
<feature type="region of interest" description="Disordered" evidence="6">
    <location>
        <begin position="103"/>
        <end position="126"/>
    </location>
</feature>
<dbReference type="InterPro" id="IPR013783">
    <property type="entry name" value="Ig-like_fold"/>
</dbReference>
<dbReference type="SMART" id="SM01066">
    <property type="entry name" value="CBM_25"/>
    <property type="match status" value="2"/>
</dbReference>
<proteinExistence type="predicted"/>
<dbReference type="PROSITE" id="PS51166">
    <property type="entry name" value="CBM20"/>
    <property type="match status" value="1"/>
</dbReference>
<dbReference type="SMART" id="SM00060">
    <property type="entry name" value="FN3"/>
    <property type="match status" value="1"/>
</dbReference>
<name>A0A398CM08_9BACL</name>
<keyword evidence="1" id="KW-0732">Signal</keyword>
<keyword evidence="5" id="KW-0624">Polysaccharide degradation</keyword>
<organism evidence="9 10">
    <name type="scientific">Cohnella faecalis</name>
    <dbReference type="NCBI Taxonomy" id="2315694"/>
    <lineage>
        <taxon>Bacteria</taxon>
        <taxon>Bacillati</taxon>
        <taxon>Bacillota</taxon>
        <taxon>Bacilli</taxon>
        <taxon>Bacillales</taxon>
        <taxon>Paenibacillaceae</taxon>
        <taxon>Cohnella</taxon>
    </lineage>
</organism>
<evidence type="ECO:0000256" key="3">
    <source>
        <dbReference type="ARBA" id="ARBA00023277"/>
    </source>
</evidence>
<sequence length="398" mass="41472">MSAASGAITVTTNASTGNVVTIYYKQGYTTPYIHYKLNGTWTSLPGVAIPAAEVAGYNKITINIGTATQLEACFNNGSGAWDSNNGANYFFPAGTSTYNAGTIVSGAPDTEPPTAPTNLSSNSKSDTTVSLSWTASTDNVGVTGYEIYRGSTLIGTSTTTSYTATGLTGNTAYTFTVKAKDAKNNVSSASNAVTVTTDLTSGNTATIYYKRGFATPYIHYQPDPGSWTTTPGVAMTNSEFAGYSKITIQLGTASGLRVSFNDGNGNWDNNGGTNYYFYAGTSTFVNGTITGGLPQADSLTIVVTAPSNTPSNADLYLASSLNGWSTNDSAYKLTKNANGTYSITLSIASGTSFDFKVTKGSWAGVEANSSGTDIANRTFTTSGGAQTLNITVQRWKDQ</sequence>
<keyword evidence="4" id="KW-0326">Glycosidase</keyword>
<dbReference type="InterPro" id="IPR013784">
    <property type="entry name" value="Carb-bd-like_fold"/>
</dbReference>
<dbReference type="RefSeq" id="WP_119149685.1">
    <property type="nucleotide sequence ID" value="NZ_QXJM01000037.1"/>
</dbReference>